<keyword evidence="2" id="KW-0472">Membrane</keyword>
<proteinExistence type="predicted"/>
<evidence type="ECO:0000256" key="2">
    <source>
        <dbReference type="SAM" id="Phobius"/>
    </source>
</evidence>
<protein>
    <recommendedName>
        <fullName evidence="5">Transmembrane protein</fullName>
    </recommendedName>
</protein>
<evidence type="ECO:0008006" key="5">
    <source>
        <dbReference type="Google" id="ProtNLM"/>
    </source>
</evidence>
<keyword evidence="4" id="KW-1185">Reference proteome</keyword>
<reference evidence="4" key="1">
    <citation type="journal article" date="2012" name="Science">
        <title>The Paleozoic origin of enzymatic lignin decomposition reconstructed from 31 fungal genomes.</title>
        <authorList>
            <person name="Floudas D."/>
            <person name="Binder M."/>
            <person name="Riley R."/>
            <person name="Barry K."/>
            <person name="Blanchette R.A."/>
            <person name="Henrissat B."/>
            <person name="Martinez A.T."/>
            <person name="Otillar R."/>
            <person name="Spatafora J.W."/>
            <person name="Yadav J.S."/>
            <person name="Aerts A."/>
            <person name="Benoit I."/>
            <person name="Boyd A."/>
            <person name="Carlson A."/>
            <person name="Copeland A."/>
            <person name="Coutinho P.M."/>
            <person name="de Vries R.P."/>
            <person name="Ferreira P."/>
            <person name="Findley K."/>
            <person name="Foster B."/>
            <person name="Gaskell J."/>
            <person name="Glotzer D."/>
            <person name="Gorecki P."/>
            <person name="Heitman J."/>
            <person name="Hesse C."/>
            <person name="Hori C."/>
            <person name="Igarashi K."/>
            <person name="Jurgens J.A."/>
            <person name="Kallen N."/>
            <person name="Kersten P."/>
            <person name="Kohler A."/>
            <person name="Kuees U."/>
            <person name="Kumar T.K.A."/>
            <person name="Kuo A."/>
            <person name="LaButti K."/>
            <person name="Larrondo L.F."/>
            <person name="Lindquist E."/>
            <person name="Ling A."/>
            <person name="Lombard V."/>
            <person name="Lucas S."/>
            <person name="Lundell T."/>
            <person name="Martin R."/>
            <person name="McLaughlin D.J."/>
            <person name="Morgenstern I."/>
            <person name="Morin E."/>
            <person name="Murat C."/>
            <person name="Nagy L.G."/>
            <person name="Nolan M."/>
            <person name="Ohm R.A."/>
            <person name="Patyshakuliyeva A."/>
            <person name="Rokas A."/>
            <person name="Ruiz-Duenas F.J."/>
            <person name="Sabat G."/>
            <person name="Salamov A."/>
            <person name="Samejima M."/>
            <person name="Schmutz J."/>
            <person name="Slot J.C."/>
            <person name="St John F."/>
            <person name="Stenlid J."/>
            <person name="Sun H."/>
            <person name="Sun S."/>
            <person name="Syed K."/>
            <person name="Tsang A."/>
            <person name="Wiebenga A."/>
            <person name="Young D."/>
            <person name="Pisabarro A."/>
            <person name="Eastwood D.C."/>
            <person name="Martin F."/>
            <person name="Cullen D."/>
            <person name="Grigoriev I.V."/>
            <person name="Hibbett D.S."/>
        </authorList>
    </citation>
    <scope>NUCLEOTIDE SEQUENCE [LARGE SCALE GENOMIC DNA]</scope>
    <source>
        <strain evidence="4">TFB10046</strain>
    </source>
</reference>
<feature type="transmembrane region" description="Helical" evidence="2">
    <location>
        <begin position="215"/>
        <end position="238"/>
    </location>
</feature>
<feature type="compositionally biased region" description="Polar residues" evidence="1">
    <location>
        <begin position="168"/>
        <end position="183"/>
    </location>
</feature>
<dbReference type="KEGG" id="adl:AURDEDRAFT_173930"/>
<feature type="region of interest" description="Disordered" evidence="1">
    <location>
        <begin position="168"/>
        <end position="212"/>
    </location>
</feature>
<sequence>MSVVKTVPAVPTGPPWELDIGSSSVVVVNGTKFCDSPSEWLNDRSIPDGLGMRSGDIIRLGNITATAIWVNSLNNHVGGYGRVWLRDSKQGTLLVDVYTNGDTSSTFPCLSQTLIASDLDGSVEVDVIIRSYPGSGPIANGPLENQVWVLTSVQYIVGTGNALSPSTPQFLPSTSLPHNMSPPTSLPHDVSLSGKGAQQTDPPSNDESGPPKHTALIVGGILAGLVAIGALLASLCWIRRRRNLARQSELANTSNSDWMDYASQAHSPTISQSAGNDRVFSPLATHDPDETDPTLLDKSTAAQSMAFYGATKPGGSDGLGTGVEYGGDYAELGRTGLADGTFNDERDCSAR</sequence>
<feature type="region of interest" description="Disordered" evidence="1">
    <location>
        <begin position="267"/>
        <end position="292"/>
    </location>
</feature>
<dbReference type="EMBL" id="JH687849">
    <property type="protein sequence ID" value="EJD36979.1"/>
    <property type="molecule type" value="Genomic_DNA"/>
</dbReference>
<name>J0DA52_AURST</name>
<organism evidence="3 4">
    <name type="scientific">Auricularia subglabra (strain TFB-10046 / SS5)</name>
    <name type="common">White-rot fungus</name>
    <name type="synonym">Auricularia delicata (strain TFB10046)</name>
    <dbReference type="NCBI Taxonomy" id="717982"/>
    <lineage>
        <taxon>Eukaryota</taxon>
        <taxon>Fungi</taxon>
        <taxon>Dikarya</taxon>
        <taxon>Basidiomycota</taxon>
        <taxon>Agaricomycotina</taxon>
        <taxon>Agaricomycetes</taxon>
        <taxon>Auriculariales</taxon>
        <taxon>Auriculariaceae</taxon>
        <taxon>Auricularia</taxon>
    </lineage>
</organism>
<dbReference type="InParanoid" id="J0DA52"/>
<evidence type="ECO:0000313" key="4">
    <source>
        <dbReference type="Proteomes" id="UP000006514"/>
    </source>
</evidence>
<dbReference type="AlphaFoldDB" id="J0DA52"/>
<evidence type="ECO:0000256" key="1">
    <source>
        <dbReference type="SAM" id="MobiDB-lite"/>
    </source>
</evidence>
<accession>J0DA52</accession>
<feature type="compositionally biased region" description="Polar residues" evidence="1">
    <location>
        <begin position="196"/>
        <end position="207"/>
    </location>
</feature>
<keyword evidence="2" id="KW-0812">Transmembrane</keyword>
<evidence type="ECO:0000313" key="3">
    <source>
        <dbReference type="EMBL" id="EJD36979.1"/>
    </source>
</evidence>
<dbReference type="CDD" id="cd12087">
    <property type="entry name" value="TM_EGFR-like"/>
    <property type="match status" value="1"/>
</dbReference>
<gene>
    <name evidence="3" type="ORF">AURDEDRAFT_173930</name>
</gene>
<dbReference type="Proteomes" id="UP000006514">
    <property type="component" value="Unassembled WGS sequence"/>
</dbReference>
<keyword evidence="2" id="KW-1133">Transmembrane helix</keyword>